<dbReference type="PANTHER" id="PTHR11895:SF176">
    <property type="entry name" value="AMIDASE AMID-RELATED"/>
    <property type="match status" value="1"/>
</dbReference>
<feature type="domain" description="Amidase" evidence="1">
    <location>
        <begin position="24"/>
        <end position="427"/>
    </location>
</feature>
<dbReference type="Pfam" id="PF01425">
    <property type="entry name" value="Amidase"/>
    <property type="match status" value="1"/>
</dbReference>
<dbReference type="KEGG" id="ala:BFG52_05695"/>
<protein>
    <recommendedName>
        <fullName evidence="1">Amidase domain-containing protein</fullName>
    </recommendedName>
</protein>
<evidence type="ECO:0000313" key="2">
    <source>
        <dbReference type="EMBL" id="AOA57894.1"/>
    </source>
</evidence>
<keyword evidence="3" id="KW-1185">Reference proteome</keyword>
<dbReference type="InterPro" id="IPR036928">
    <property type="entry name" value="AS_sf"/>
</dbReference>
<evidence type="ECO:0000259" key="1">
    <source>
        <dbReference type="Pfam" id="PF01425"/>
    </source>
</evidence>
<organism evidence="2 3">
    <name type="scientific">Acinetobacter larvae</name>
    <dbReference type="NCBI Taxonomy" id="1789224"/>
    <lineage>
        <taxon>Bacteria</taxon>
        <taxon>Pseudomonadati</taxon>
        <taxon>Pseudomonadota</taxon>
        <taxon>Gammaproteobacteria</taxon>
        <taxon>Moraxellales</taxon>
        <taxon>Moraxellaceae</taxon>
        <taxon>Acinetobacter</taxon>
    </lineage>
</organism>
<dbReference type="PROSITE" id="PS00571">
    <property type="entry name" value="AMIDASES"/>
    <property type="match status" value="1"/>
</dbReference>
<dbReference type="EMBL" id="CP016895">
    <property type="protein sequence ID" value="AOA57894.1"/>
    <property type="molecule type" value="Genomic_DNA"/>
</dbReference>
<dbReference type="OrthoDB" id="8872210at2"/>
<name>A0A1B2LY71_9GAMM</name>
<proteinExistence type="predicted"/>
<dbReference type="InterPro" id="IPR023631">
    <property type="entry name" value="Amidase_dom"/>
</dbReference>
<evidence type="ECO:0000313" key="3">
    <source>
        <dbReference type="Proteomes" id="UP000093391"/>
    </source>
</evidence>
<sequence>MNLLNVSALEIARRIAEKQISCVDVVQFYIDRIKQYAALNCISDLFESEALIQARKLDLLTAKGKQLSPFHGIPIVLKDNLHVQGYITHAGTVYLDHIAHKNCALFNKLESLGFIILAKAKMTELAFGLSGQNPLQGTPHNPWSKQVLSPGGSSSGSAVAVAAGLCPIAIGGDTGGSIRTPAALNGVLGFKPTAHKINARGAIPLAQSLDSLGPIALASEDIIEFYQLLKQDQSHLAVMPLNSIYYLDEKDFPNPLATEILQLWRQHLQALQQKGIQLRAWQKPKDFDFAHLSDLTSTIIAYESYHNHGKAAENKQNKMWEVVRQRVLRGKDIAVSEYQLALAQRLEYQQAFAESLGGDACLVLPVSPIFASALDPEDQGFRHVGDYTRPFNYLDAPGVAYPIGFSTEQLPIGVQLVAAQGKDQLLLQHLQQLTTTLSLAGRVADLA</sequence>
<dbReference type="RefSeq" id="WP_067553482.1">
    <property type="nucleotide sequence ID" value="NZ_CP016895.1"/>
</dbReference>
<dbReference type="InterPro" id="IPR000120">
    <property type="entry name" value="Amidase"/>
</dbReference>
<reference evidence="2 3" key="1">
    <citation type="submission" date="2016-08" db="EMBL/GenBank/DDBJ databases">
        <authorList>
            <person name="Seilhamer J.J."/>
        </authorList>
    </citation>
    <scope>NUCLEOTIDE SEQUENCE [LARGE SCALE GENOMIC DNA]</scope>
    <source>
        <strain evidence="2 3">BRTC-1</strain>
    </source>
</reference>
<dbReference type="PANTHER" id="PTHR11895">
    <property type="entry name" value="TRANSAMIDASE"/>
    <property type="match status" value="1"/>
</dbReference>
<dbReference type="SUPFAM" id="SSF75304">
    <property type="entry name" value="Amidase signature (AS) enzymes"/>
    <property type="match status" value="1"/>
</dbReference>
<dbReference type="InterPro" id="IPR020556">
    <property type="entry name" value="Amidase_CS"/>
</dbReference>
<dbReference type="AlphaFoldDB" id="A0A1B2LY71"/>
<gene>
    <name evidence="2" type="ORF">BFG52_05695</name>
</gene>
<dbReference type="Gene3D" id="3.90.1300.10">
    <property type="entry name" value="Amidase signature (AS) domain"/>
    <property type="match status" value="1"/>
</dbReference>
<dbReference type="GO" id="GO:0003824">
    <property type="term" value="F:catalytic activity"/>
    <property type="evidence" value="ECO:0007669"/>
    <property type="project" value="InterPro"/>
</dbReference>
<dbReference type="STRING" id="1789224.BFG52_05695"/>
<accession>A0A1B2LY71</accession>
<dbReference type="Proteomes" id="UP000093391">
    <property type="component" value="Chromosome"/>
</dbReference>